<proteinExistence type="predicted"/>
<dbReference type="NCBIfam" id="TIGR01725">
    <property type="entry name" value="phge_HK97_gp10"/>
    <property type="match status" value="1"/>
</dbReference>
<sequence>MDLDGLDALLAKLDRMDREIEGDVGTIVKNNTIEMTQKVVKNAEFTQGYQTGYTKRNIETKIVSNLVGKTISKSEHSGYLEFGTRFMDAQPFIFPGFYNQKKQFLDDLNRLVK</sequence>
<dbReference type="Proteomes" id="UP000181997">
    <property type="component" value="Unassembled WGS sequence"/>
</dbReference>
<dbReference type="EMBL" id="FMAU01000001">
    <property type="protein sequence ID" value="SCB87482.1"/>
    <property type="molecule type" value="Genomic_DNA"/>
</dbReference>
<evidence type="ECO:0000313" key="1">
    <source>
        <dbReference type="EMBL" id="SCB87482.1"/>
    </source>
</evidence>
<accession>A0A0V8HM71</accession>
<name>A0A0V8HM71_9BACI</name>
<reference evidence="2" key="1">
    <citation type="submission" date="2016-08" db="EMBL/GenBank/DDBJ databases">
        <authorList>
            <person name="Varghese N."/>
            <person name="Submissions Spin"/>
        </authorList>
    </citation>
    <scope>NUCLEOTIDE SEQUENCE [LARGE SCALE GENOMIC DNA]</scope>
    <source>
        <strain evidence="2">SGD-1123</strain>
    </source>
</reference>
<dbReference type="InterPro" id="IPR010064">
    <property type="entry name" value="HK97-gp10_tail"/>
</dbReference>
<protein>
    <submittedName>
        <fullName evidence="1">Phage protein, HK97 gp10 family</fullName>
    </submittedName>
</protein>
<keyword evidence="2" id="KW-1185">Reference proteome</keyword>
<dbReference type="RefSeq" id="WP_032087707.1">
    <property type="nucleotide sequence ID" value="NZ_FMAU01000001.1"/>
</dbReference>
<dbReference type="OrthoDB" id="886754at2"/>
<dbReference type="AlphaFoldDB" id="A0A0V8HM71"/>
<gene>
    <name evidence="1" type="ORF">GA0061094_1086</name>
</gene>
<organism evidence="1 2">
    <name type="scientific">[Bacillus] enclensis</name>
    <dbReference type="NCBI Taxonomy" id="1402860"/>
    <lineage>
        <taxon>Bacteria</taxon>
        <taxon>Bacillati</taxon>
        <taxon>Bacillota</taxon>
        <taxon>Bacilli</taxon>
        <taxon>Bacillales</taxon>
        <taxon>Bacillaceae</taxon>
        <taxon>Rossellomorea</taxon>
    </lineage>
</organism>
<evidence type="ECO:0000313" key="2">
    <source>
        <dbReference type="Proteomes" id="UP000181997"/>
    </source>
</evidence>